<feature type="domain" description="Ricin B lectin" evidence="2">
    <location>
        <begin position="373"/>
        <end position="496"/>
    </location>
</feature>
<keyword evidence="1" id="KW-0812">Transmembrane</keyword>
<gene>
    <name evidence="3" type="ORF">H0A36_12815</name>
</gene>
<proteinExistence type="predicted"/>
<dbReference type="EMBL" id="JACCKB010000018">
    <property type="protein sequence ID" value="NYZ66895.1"/>
    <property type="molecule type" value="Genomic_DNA"/>
</dbReference>
<evidence type="ECO:0000259" key="2">
    <source>
        <dbReference type="SMART" id="SM00458"/>
    </source>
</evidence>
<keyword evidence="1" id="KW-0472">Membrane</keyword>
<dbReference type="InterPro" id="IPR035992">
    <property type="entry name" value="Ricin_B-like_lectins"/>
</dbReference>
<organism evidence="3 4">
    <name type="scientific">Spartinivicinus marinus</name>
    <dbReference type="NCBI Taxonomy" id="2994442"/>
    <lineage>
        <taxon>Bacteria</taxon>
        <taxon>Pseudomonadati</taxon>
        <taxon>Pseudomonadota</taxon>
        <taxon>Gammaproteobacteria</taxon>
        <taxon>Oceanospirillales</taxon>
        <taxon>Zooshikellaceae</taxon>
        <taxon>Spartinivicinus</taxon>
    </lineage>
</organism>
<dbReference type="SUPFAM" id="SSF50370">
    <property type="entry name" value="Ricin B-like lectins"/>
    <property type="match status" value="3"/>
</dbReference>
<dbReference type="Pfam" id="PF00652">
    <property type="entry name" value="Ricin_B_lectin"/>
    <property type="match status" value="3"/>
</dbReference>
<comment type="caution">
    <text evidence="3">The sequence shown here is derived from an EMBL/GenBank/DDBJ whole genome shotgun (WGS) entry which is preliminary data.</text>
</comment>
<dbReference type="Proteomes" id="UP000569732">
    <property type="component" value="Unassembled WGS sequence"/>
</dbReference>
<feature type="transmembrane region" description="Helical" evidence="1">
    <location>
        <begin position="12"/>
        <end position="31"/>
    </location>
</feature>
<keyword evidence="1" id="KW-1133">Transmembrane helix</keyword>
<evidence type="ECO:0000256" key="1">
    <source>
        <dbReference type="SAM" id="Phobius"/>
    </source>
</evidence>
<feature type="domain" description="Ricin B lectin" evidence="2">
    <location>
        <begin position="223"/>
        <end position="354"/>
    </location>
</feature>
<dbReference type="PROSITE" id="PS50231">
    <property type="entry name" value="RICIN_B_LECTIN"/>
    <property type="match status" value="3"/>
</dbReference>
<feature type="domain" description="Ricin B lectin" evidence="2">
    <location>
        <begin position="71"/>
        <end position="199"/>
    </location>
</feature>
<accession>A0A853ICH0</accession>
<evidence type="ECO:0000313" key="4">
    <source>
        <dbReference type="Proteomes" id="UP000569732"/>
    </source>
</evidence>
<keyword evidence="4" id="KW-1185">Reference proteome</keyword>
<dbReference type="RefSeq" id="WP_180568919.1">
    <property type="nucleotide sequence ID" value="NZ_JACCKB010000018.1"/>
</dbReference>
<reference evidence="3 4" key="1">
    <citation type="submission" date="2020-07" db="EMBL/GenBank/DDBJ databases">
        <title>Endozoicomonas sp. nov., isolated from sediment.</title>
        <authorList>
            <person name="Gu T."/>
        </authorList>
    </citation>
    <scope>NUCLEOTIDE SEQUENCE [LARGE SCALE GENOMIC DNA]</scope>
    <source>
        <strain evidence="3 4">SM1973</strain>
    </source>
</reference>
<name>A0A853ICH0_9GAMM</name>
<protein>
    <submittedName>
        <fullName evidence="3">Ricin-type beta-trefoil lectin domain protein</fullName>
    </submittedName>
</protein>
<dbReference type="SMART" id="SM00458">
    <property type="entry name" value="RICIN"/>
    <property type="match status" value="3"/>
</dbReference>
<dbReference type="AlphaFoldDB" id="A0A853ICH0"/>
<sequence length="500" mass="56109">MRYKMYPVLGSLFLVNGFLSAVIVIWFLSLVTPSQLVAADERLRTEVSLSAFATQPVIPKNNPPIPTQPEKEIVLLQFANGLCLGVLWSSSDNYTPVKLESCINAKYQKWWFDEQNRLHSQLADDKCLQYLAATSINPVGRVFINECSDSPAQQWQLQAGQLIAVAENKRLIVTDNNAGSQLSLVTAEEAPDRQRQLKVINHQQPSSKQVQSVDKANLSSVTDFVPIKFRGDLCLSVAAGLVNVDAPVVIEQCDNSSNQQWQIDHFGRLRPQHSVDMCLDPGKKSTLSAVMVAMQLCNHQLSQRWRIENGVISNLANKQLVLDVESNKANARVLARVKGSWQWQAPTAQQLKQKPLKGENIIEQAKDFLSDKFYQAIQFGDNLCLDLYREANQKNILQLWHCNEPNLQLWWLDSDGRLHPQRDKNKCLSLADEQGSQQKVTLQTCNMNKQQLWRIAKGDMVSQLAPALGLTALGIHGGAKVTVKVLPYWNVSFTTETLTN</sequence>
<dbReference type="InterPro" id="IPR000772">
    <property type="entry name" value="Ricin_B_lectin"/>
</dbReference>
<evidence type="ECO:0000313" key="3">
    <source>
        <dbReference type="EMBL" id="NYZ66895.1"/>
    </source>
</evidence>
<dbReference type="Gene3D" id="2.80.10.50">
    <property type="match status" value="3"/>
</dbReference>